<sequence length="234" mass="25202">MTRVRTPDDLLDLLDALLIDRGGVERWDALFADRPRACPFLVDDPDENLAGWVEQGLLQPGRALELGCGHGRNAVFLAAHGWDVDAVDLSAQALGWARERAAAAGVVVTSHHRSLFDLVVEPGAYDLVYDSGCLHHVAPHRRPQYLDLVRRALAPGGRFGLVCFGPDGGSGLTDAEVYQRRTLGGGLGFSDGQLRALCSDGFCVEELRPMDPSVPGRFGEGYLTVLLATRVTSG</sequence>
<dbReference type="Proteomes" id="UP000694287">
    <property type="component" value="Unassembled WGS sequence"/>
</dbReference>
<proteinExistence type="predicted"/>
<keyword evidence="6" id="KW-1185">Reference proteome</keyword>
<dbReference type="Pfam" id="PF13649">
    <property type="entry name" value="Methyltransf_25"/>
    <property type="match status" value="1"/>
</dbReference>
<feature type="domain" description="Methyltransferase" evidence="4">
    <location>
        <begin position="64"/>
        <end position="157"/>
    </location>
</feature>
<reference evidence="5 6" key="1">
    <citation type="submission" date="2020-11" db="EMBL/GenBank/DDBJ databases">
        <title>Pseudonocardia abyssalis sp. nov. and Pseudonocardia oceani sp. nov., description and phylogenomic analysis of two novel actinomycetes isolated from the deep Southern Ocean.</title>
        <authorList>
            <person name="Parra J."/>
        </authorList>
    </citation>
    <scope>NUCLEOTIDE SEQUENCE [LARGE SCALE GENOMIC DNA]</scope>
    <source>
        <strain evidence="5 6">KRD-168</strain>
    </source>
</reference>
<protein>
    <submittedName>
        <fullName evidence="5">Class I SAM-dependent methyltransferase</fullName>
    </submittedName>
</protein>
<dbReference type="RefSeq" id="WP_218615931.1">
    <property type="nucleotide sequence ID" value="NZ_JADQDK010000001.1"/>
</dbReference>
<accession>A0ABS6UPM8</accession>
<keyword evidence="3" id="KW-0949">S-adenosyl-L-methionine</keyword>
<dbReference type="GO" id="GO:0008168">
    <property type="term" value="F:methyltransferase activity"/>
    <property type="evidence" value="ECO:0007669"/>
    <property type="project" value="UniProtKB-KW"/>
</dbReference>
<evidence type="ECO:0000259" key="4">
    <source>
        <dbReference type="Pfam" id="PF13649"/>
    </source>
</evidence>
<keyword evidence="1 5" id="KW-0489">Methyltransferase</keyword>
<dbReference type="EMBL" id="JADQDK010000001">
    <property type="protein sequence ID" value="MBW0134213.1"/>
    <property type="molecule type" value="Genomic_DNA"/>
</dbReference>
<evidence type="ECO:0000313" key="6">
    <source>
        <dbReference type="Proteomes" id="UP000694287"/>
    </source>
</evidence>
<dbReference type="PANTHER" id="PTHR43464">
    <property type="entry name" value="METHYLTRANSFERASE"/>
    <property type="match status" value="1"/>
</dbReference>
<name>A0ABS6UPM8_9PSEU</name>
<gene>
    <name evidence="5" type="ORF">I4I81_08090</name>
</gene>
<evidence type="ECO:0000256" key="1">
    <source>
        <dbReference type="ARBA" id="ARBA00022603"/>
    </source>
</evidence>
<evidence type="ECO:0000256" key="3">
    <source>
        <dbReference type="ARBA" id="ARBA00022691"/>
    </source>
</evidence>
<dbReference type="PANTHER" id="PTHR43464:SF19">
    <property type="entry name" value="UBIQUINONE BIOSYNTHESIS O-METHYLTRANSFERASE, MITOCHONDRIAL"/>
    <property type="match status" value="1"/>
</dbReference>
<dbReference type="CDD" id="cd02440">
    <property type="entry name" value="AdoMet_MTases"/>
    <property type="match status" value="1"/>
</dbReference>
<dbReference type="GO" id="GO:0032259">
    <property type="term" value="P:methylation"/>
    <property type="evidence" value="ECO:0007669"/>
    <property type="project" value="UniProtKB-KW"/>
</dbReference>
<evidence type="ECO:0000313" key="5">
    <source>
        <dbReference type="EMBL" id="MBW0134213.1"/>
    </source>
</evidence>
<dbReference type="InterPro" id="IPR041698">
    <property type="entry name" value="Methyltransf_25"/>
</dbReference>
<organism evidence="5 6">
    <name type="scientific">Pseudonocardia abyssalis</name>
    <dbReference type="NCBI Taxonomy" id="2792008"/>
    <lineage>
        <taxon>Bacteria</taxon>
        <taxon>Bacillati</taxon>
        <taxon>Actinomycetota</taxon>
        <taxon>Actinomycetes</taxon>
        <taxon>Pseudonocardiales</taxon>
        <taxon>Pseudonocardiaceae</taxon>
        <taxon>Pseudonocardia</taxon>
    </lineage>
</organism>
<evidence type="ECO:0000256" key="2">
    <source>
        <dbReference type="ARBA" id="ARBA00022679"/>
    </source>
</evidence>
<keyword evidence="2" id="KW-0808">Transferase</keyword>
<comment type="caution">
    <text evidence="5">The sequence shown here is derived from an EMBL/GenBank/DDBJ whole genome shotgun (WGS) entry which is preliminary data.</text>
</comment>